<gene>
    <name evidence="3" type="ORF">QWI33_08655</name>
</gene>
<protein>
    <submittedName>
        <fullName evidence="3">Uncharacterized protein</fullName>
    </submittedName>
</protein>
<feature type="transmembrane region" description="Helical" evidence="2">
    <location>
        <begin position="167"/>
        <end position="185"/>
    </location>
</feature>
<accession>A0ABT7YMG0</accession>
<dbReference type="Proteomes" id="UP001171902">
    <property type="component" value="Unassembled WGS sequence"/>
</dbReference>
<organism evidence="3 4">
    <name type="scientific">Glycomyces tritici</name>
    <dbReference type="NCBI Taxonomy" id="2665176"/>
    <lineage>
        <taxon>Bacteria</taxon>
        <taxon>Bacillati</taxon>
        <taxon>Actinomycetota</taxon>
        <taxon>Actinomycetes</taxon>
        <taxon>Glycomycetales</taxon>
        <taxon>Glycomycetaceae</taxon>
        <taxon>Glycomyces</taxon>
    </lineage>
</organism>
<sequence length="286" mass="30346">MTNPPYATGPASEPNPQQSGPGSPSFQYRPHDPYGTFTPGQPTGPVLPPAPTFWQRWGILPMEGRLKQVTWMLQLLWIYLAAAVLLVLLSLAFSAAIAGFFGTSAGLVLNLVFGGLCVAATLVLIWATARERVGRFGFENPRKLFYIGLGFLGCCALPGFIGVFKVPFALVQVLALLGVLGLVFTKRVGAWLRDTPGNRSAKAAEQPAATDDQVFPGYQPPPPQWRDAAVPPPVSPSPAPLIDGSQASPRPGQVSPPPVAGAYRPPLQPPPAHGPTAPQGWPQPPQ</sequence>
<evidence type="ECO:0000313" key="4">
    <source>
        <dbReference type="Proteomes" id="UP001171902"/>
    </source>
</evidence>
<dbReference type="RefSeq" id="WP_289956824.1">
    <property type="nucleotide sequence ID" value="NZ_JAUEMJ010000002.1"/>
</dbReference>
<name>A0ABT7YMG0_9ACTN</name>
<feature type="region of interest" description="Disordered" evidence="1">
    <location>
        <begin position="1"/>
        <end position="31"/>
    </location>
</feature>
<keyword evidence="2" id="KW-0812">Transmembrane</keyword>
<dbReference type="EMBL" id="JAUEMJ010000002">
    <property type="protein sequence ID" value="MDN3239792.1"/>
    <property type="molecule type" value="Genomic_DNA"/>
</dbReference>
<feature type="transmembrane region" description="Helical" evidence="2">
    <location>
        <begin position="144"/>
        <end position="161"/>
    </location>
</feature>
<feature type="compositionally biased region" description="Pro residues" evidence="1">
    <location>
        <begin position="218"/>
        <end position="239"/>
    </location>
</feature>
<feature type="region of interest" description="Disordered" evidence="1">
    <location>
        <begin position="197"/>
        <end position="286"/>
    </location>
</feature>
<keyword evidence="4" id="KW-1185">Reference proteome</keyword>
<evidence type="ECO:0000256" key="1">
    <source>
        <dbReference type="SAM" id="MobiDB-lite"/>
    </source>
</evidence>
<keyword evidence="2" id="KW-1133">Transmembrane helix</keyword>
<reference evidence="3" key="1">
    <citation type="submission" date="2023-06" db="EMBL/GenBank/DDBJ databases">
        <title>Gycomyces niveus sp.nov., a novel actinomycete isolated from soil in Shouguang.</title>
        <authorList>
            <person name="Yang X."/>
            <person name="Zhao J."/>
        </authorList>
    </citation>
    <scope>NUCLEOTIDE SEQUENCE</scope>
    <source>
        <strain evidence="3">NEAU C2</strain>
    </source>
</reference>
<keyword evidence="2" id="KW-0472">Membrane</keyword>
<evidence type="ECO:0000256" key="2">
    <source>
        <dbReference type="SAM" id="Phobius"/>
    </source>
</evidence>
<comment type="caution">
    <text evidence="3">The sequence shown here is derived from an EMBL/GenBank/DDBJ whole genome shotgun (WGS) entry which is preliminary data.</text>
</comment>
<feature type="transmembrane region" description="Helical" evidence="2">
    <location>
        <begin position="75"/>
        <end position="101"/>
    </location>
</feature>
<evidence type="ECO:0000313" key="3">
    <source>
        <dbReference type="EMBL" id="MDN3239792.1"/>
    </source>
</evidence>
<feature type="compositionally biased region" description="Low complexity" evidence="1">
    <location>
        <begin position="16"/>
        <end position="25"/>
    </location>
</feature>
<proteinExistence type="predicted"/>
<feature type="transmembrane region" description="Helical" evidence="2">
    <location>
        <begin position="107"/>
        <end position="129"/>
    </location>
</feature>